<organism evidence="6">
    <name type="scientific">Cupriavidus oxalaticus</name>
    <dbReference type="NCBI Taxonomy" id="96344"/>
    <lineage>
        <taxon>Bacteria</taxon>
        <taxon>Pseudomonadati</taxon>
        <taxon>Pseudomonadota</taxon>
        <taxon>Betaproteobacteria</taxon>
        <taxon>Burkholderiales</taxon>
        <taxon>Burkholderiaceae</taxon>
        <taxon>Cupriavidus</taxon>
    </lineage>
</organism>
<dbReference type="Gene3D" id="1.10.10.10">
    <property type="entry name" value="Winged helix-like DNA-binding domain superfamily/Winged helix DNA-binding domain"/>
    <property type="match status" value="1"/>
</dbReference>
<evidence type="ECO:0000256" key="2">
    <source>
        <dbReference type="ARBA" id="ARBA00023015"/>
    </source>
</evidence>
<keyword evidence="3" id="KW-0238">DNA-binding</keyword>
<evidence type="ECO:0000259" key="5">
    <source>
        <dbReference type="PROSITE" id="PS50931"/>
    </source>
</evidence>
<evidence type="ECO:0000256" key="4">
    <source>
        <dbReference type="ARBA" id="ARBA00023163"/>
    </source>
</evidence>
<dbReference type="InterPro" id="IPR005119">
    <property type="entry name" value="LysR_subst-bd"/>
</dbReference>
<dbReference type="PANTHER" id="PTHR30419">
    <property type="entry name" value="HTH-TYPE TRANSCRIPTIONAL REGULATOR YBHD"/>
    <property type="match status" value="1"/>
</dbReference>
<dbReference type="FunFam" id="1.10.10.10:FF:000001">
    <property type="entry name" value="LysR family transcriptional regulator"/>
    <property type="match status" value="1"/>
</dbReference>
<dbReference type="Proteomes" id="UP000256862">
    <property type="component" value="Chromosome CO2235"/>
</dbReference>
<keyword evidence="4" id="KW-0804">Transcription</keyword>
<keyword evidence="2" id="KW-0805">Transcription regulation</keyword>
<dbReference type="GO" id="GO:0005829">
    <property type="term" value="C:cytosol"/>
    <property type="evidence" value="ECO:0007669"/>
    <property type="project" value="TreeGrafter"/>
</dbReference>
<dbReference type="SUPFAM" id="SSF53850">
    <property type="entry name" value="Periplasmic binding protein-like II"/>
    <property type="match status" value="1"/>
</dbReference>
<accession>A0A375FZV8</accession>
<dbReference type="EMBL" id="OGUS01000109">
    <property type="protein sequence ID" value="SPC11079.1"/>
    <property type="molecule type" value="Genomic_DNA"/>
</dbReference>
<dbReference type="PROSITE" id="PS50931">
    <property type="entry name" value="HTH_LYSR"/>
    <property type="match status" value="1"/>
</dbReference>
<dbReference type="Gene3D" id="3.40.190.290">
    <property type="match status" value="1"/>
</dbReference>
<dbReference type="GO" id="GO:0003677">
    <property type="term" value="F:DNA binding"/>
    <property type="evidence" value="ECO:0007669"/>
    <property type="project" value="UniProtKB-KW"/>
</dbReference>
<gene>
    <name evidence="6" type="ORF">CO2235_10464</name>
</gene>
<dbReference type="RefSeq" id="WP_303740886.1">
    <property type="nucleotide sequence ID" value="NZ_CP069810.1"/>
</dbReference>
<proteinExistence type="inferred from homology"/>
<dbReference type="GO" id="GO:0003700">
    <property type="term" value="F:DNA-binding transcription factor activity"/>
    <property type="evidence" value="ECO:0007669"/>
    <property type="project" value="InterPro"/>
</dbReference>
<feature type="domain" description="HTH lysR-type" evidence="5">
    <location>
        <begin position="5"/>
        <end position="61"/>
    </location>
</feature>
<dbReference type="Pfam" id="PF00126">
    <property type="entry name" value="HTH_1"/>
    <property type="match status" value="1"/>
</dbReference>
<reference evidence="6" key="1">
    <citation type="submission" date="2018-01" db="EMBL/GenBank/DDBJ databases">
        <authorList>
            <person name="Clerissi C."/>
        </authorList>
    </citation>
    <scope>NUCLEOTIDE SEQUENCE</scope>
    <source>
        <strain evidence="6">Cupriavidus oxalaticus LMG 2235</strain>
    </source>
</reference>
<protein>
    <submittedName>
        <fullName evidence="6">Transcriptional regulator</fullName>
    </submittedName>
</protein>
<sequence length="320" mass="34585">MLRLMGLRQLHHFVTLLEQGSFARAAAALHLSQPALTRSIQALEADLGTLVDRSYGKVRPTAAGALVLERARRMLRESRELRRDLQLLDEVEIGEIRAGFGPFAASFLLDPVLEALVRRYPRLRIDVETADTTTMLRALEAERLDVFVGESRSLAQLGHLQIERLPALETGLFVRAAHPLAQQRDISLAALRDYPVAGPRLPAHIHQFFREALLAAGNGTAGNDGTGLLTVTCNDMHALRTLMLAGDAVALVPVAMMAEACAQGAAVPLRMRPRHDLRAQYGIVSLAGHTPSPATRAFVAQVHAALADHSAAGASAIPVR</sequence>
<evidence type="ECO:0000256" key="3">
    <source>
        <dbReference type="ARBA" id="ARBA00023125"/>
    </source>
</evidence>
<dbReference type="InterPro" id="IPR000847">
    <property type="entry name" value="LysR_HTH_N"/>
</dbReference>
<comment type="similarity">
    <text evidence="1">Belongs to the LysR transcriptional regulatory family.</text>
</comment>
<dbReference type="Pfam" id="PF03466">
    <property type="entry name" value="LysR_substrate"/>
    <property type="match status" value="1"/>
</dbReference>
<dbReference type="AlphaFoldDB" id="A0A375FZV8"/>
<dbReference type="GeneID" id="303490514"/>
<dbReference type="InterPro" id="IPR036390">
    <property type="entry name" value="WH_DNA-bd_sf"/>
</dbReference>
<dbReference type="InterPro" id="IPR036388">
    <property type="entry name" value="WH-like_DNA-bd_sf"/>
</dbReference>
<dbReference type="InterPro" id="IPR050950">
    <property type="entry name" value="HTH-type_LysR_regulators"/>
</dbReference>
<evidence type="ECO:0000256" key="1">
    <source>
        <dbReference type="ARBA" id="ARBA00009437"/>
    </source>
</evidence>
<dbReference type="SUPFAM" id="SSF46785">
    <property type="entry name" value="Winged helix' DNA-binding domain"/>
    <property type="match status" value="1"/>
</dbReference>
<evidence type="ECO:0000313" key="6">
    <source>
        <dbReference type="EMBL" id="SPC11079.1"/>
    </source>
</evidence>
<name>A0A375FZV8_9BURK</name>
<comment type="caution">
    <text evidence="6">The sequence shown here is derived from an EMBL/GenBank/DDBJ whole genome shotgun (WGS) entry which is preliminary data.</text>
</comment>
<dbReference type="PANTHER" id="PTHR30419:SF30">
    <property type="entry name" value="LYSR FAMILY TRANSCRIPTIONAL REGULATOR"/>
    <property type="match status" value="1"/>
</dbReference>